<keyword evidence="2" id="KW-1185">Reference proteome</keyword>
<reference evidence="1 2" key="1">
    <citation type="journal article" date="2021" name="Commun. Biol.">
        <title>The genome of Shorea leprosula (Dipterocarpaceae) highlights the ecological relevance of drought in aseasonal tropical rainforests.</title>
        <authorList>
            <person name="Ng K.K.S."/>
            <person name="Kobayashi M.J."/>
            <person name="Fawcett J.A."/>
            <person name="Hatakeyama M."/>
            <person name="Paape T."/>
            <person name="Ng C.H."/>
            <person name="Ang C.C."/>
            <person name="Tnah L.H."/>
            <person name="Lee C.T."/>
            <person name="Nishiyama T."/>
            <person name="Sese J."/>
            <person name="O'Brien M.J."/>
            <person name="Copetti D."/>
            <person name="Mohd Noor M.I."/>
            <person name="Ong R.C."/>
            <person name="Putra M."/>
            <person name="Sireger I.Z."/>
            <person name="Indrioko S."/>
            <person name="Kosugi Y."/>
            <person name="Izuno A."/>
            <person name="Isagi Y."/>
            <person name="Lee S.L."/>
            <person name="Shimizu K.K."/>
        </authorList>
    </citation>
    <scope>NUCLEOTIDE SEQUENCE [LARGE SCALE GENOMIC DNA]</scope>
    <source>
        <strain evidence="1">214</strain>
    </source>
</reference>
<sequence length="68" mass="7449">MGPANKASASCSGGAELVVSRRKMGRWTCVEAVCLVPRLLVAVGLCLPWCCCNCFETFLEGRFRLPKR</sequence>
<protein>
    <submittedName>
        <fullName evidence="1">Uncharacterized protein</fullName>
    </submittedName>
</protein>
<organism evidence="1 2">
    <name type="scientific">Rubroshorea leprosula</name>
    <dbReference type="NCBI Taxonomy" id="152421"/>
    <lineage>
        <taxon>Eukaryota</taxon>
        <taxon>Viridiplantae</taxon>
        <taxon>Streptophyta</taxon>
        <taxon>Embryophyta</taxon>
        <taxon>Tracheophyta</taxon>
        <taxon>Spermatophyta</taxon>
        <taxon>Magnoliopsida</taxon>
        <taxon>eudicotyledons</taxon>
        <taxon>Gunneridae</taxon>
        <taxon>Pentapetalae</taxon>
        <taxon>rosids</taxon>
        <taxon>malvids</taxon>
        <taxon>Malvales</taxon>
        <taxon>Dipterocarpaceae</taxon>
        <taxon>Rubroshorea</taxon>
    </lineage>
</organism>
<name>A0AAV5JUF5_9ROSI</name>
<accession>A0AAV5JUF5</accession>
<comment type="caution">
    <text evidence="1">The sequence shown here is derived from an EMBL/GenBank/DDBJ whole genome shotgun (WGS) entry which is preliminary data.</text>
</comment>
<dbReference type="EMBL" id="BPVZ01000047">
    <property type="protein sequence ID" value="GKV17337.1"/>
    <property type="molecule type" value="Genomic_DNA"/>
</dbReference>
<evidence type="ECO:0000313" key="1">
    <source>
        <dbReference type="EMBL" id="GKV17337.1"/>
    </source>
</evidence>
<proteinExistence type="predicted"/>
<gene>
    <name evidence="1" type="ORF">SLEP1_g27853</name>
</gene>
<dbReference type="AlphaFoldDB" id="A0AAV5JUF5"/>
<dbReference type="Proteomes" id="UP001054252">
    <property type="component" value="Unassembled WGS sequence"/>
</dbReference>
<evidence type="ECO:0000313" key="2">
    <source>
        <dbReference type="Proteomes" id="UP001054252"/>
    </source>
</evidence>